<proteinExistence type="predicted"/>
<dbReference type="AlphaFoldDB" id="A0A8D8LV26"/>
<accession>A0A8D8LV26</accession>
<dbReference type="EMBL" id="HBUF01023033">
    <property type="protein sequence ID" value="CAG6611836.1"/>
    <property type="molecule type" value="Transcribed_RNA"/>
</dbReference>
<sequence length="148" mass="16874">MCLPFSKTIGSHSVSRFVKTLTSSQPSLRKLIRLVSNYQRAFWHSDPIESEVHVVQTLERHWASFHTADSHTPFLFLSSSFLNAIPLLSTFSSVRSVLRTSMLLNSSTWSFVLRMVSCDWTRYLVEWPVSVFCVDSERVVCSNIVGAE</sequence>
<protein>
    <submittedName>
        <fullName evidence="1">Uncharacterized protein</fullName>
    </submittedName>
</protein>
<reference evidence="1" key="1">
    <citation type="submission" date="2021-05" db="EMBL/GenBank/DDBJ databases">
        <authorList>
            <person name="Alioto T."/>
            <person name="Alioto T."/>
            <person name="Gomez Garrido J."/>
        </authorList>
    </citation>
    <scope>NUCLEOTIDE SEQUENCE</scope>
</reference>
<evidence type="ECO:0000313" key="1">
    <source>
        <dbReference type="EMBL" id="CAG6611836.1"/>
    </source>
</evidence>
<organism evidence="1">
    <name type="scientific">Cacopsylla melanoneura</name>
    <dbReference type="NCBI Taxonomy" id="428564"/>
    <lineage>
        <taxon>Eukaryota</taxon>
        <taxon>Metazoa</taxon>
        <taxon>Ecdysozoa</taxon>
        <taxon>Arthropoda</taxon>
        <taxon>Hexapoda</taxon>
        <taxon>Insecta</taxon>
        <taxon>Pterygota</taxon>
        <taxon>Neoptera</taxon>
        <taxon>Paraneoptera</taxon>
        <taxon>Hemiptera</taxon>
        <taxon>Sternorrhyncha</taxon>
        <taxon>Psylloidea</taxon>
        <taxon>Psyllidae</taxon>
        <taxon>Psyllinae</taxon>
        <taxon>Cacopsylla</taxon>
    </lineage>
</organism>
<name>A0A8D8LV26_9HEMI</name>